<organism evidence="2 3">
    <name type="scientific">Albugo candida</name>
    <dbReference type="NCBI Taxonomy" id="65357"/>
    <lineage>
        <taxon>Eukaryota</taxon>
        <taxon>Sar</taxon>
        <taxon>Stramenopiles</taxon>
        <taxon>Oomycota</taxon>
        <taxon>Peronosporomycetes</taxon>
        <taxon>Albuginales</taxon>
        <taxon>Albuginaceae</taxon>
        <taxon>Albugo</taxon>
    </lineage>
</organism>
<gene>
    <name evidence="2" type="ORF">BN9_060180</name>
</gene>
<keyword evidence="3" id="KW-1185">Reference proteome</keyword>
<evidence type="ECO:0000313" key="2">
    <source>
        <dbReference type="EMBL" id="CCI45145.1"/>
    </source>
</evidence>
<dbReference type="EMBL" id="CAIX01000090">
    <property type="protein sequence ID" value="CCI45145.1"/>
    <property type="molecule type" value="Genomic_DNA"/>
</dbReference>
<sequence length="304" mass="34913">MRSNASASYKVLRTLLSQFCYERKLFPVECFCREKFGNHSVHVMKQQFPNHCSSARYLESLLEFGVQECLRCDCLIAFYFDVVDLSDQKIIETFKFSRSSFYQSSTLQDLDQLLRELTAKNELLLQTLDPIGVTTCFSVRLEFEEGKSFSLSMVSAKNLMDYLFVALTPFPSWIPPFFKKHVVNSASRQEREGFVELEIGCCALEMEQYRFQVESSRDGAANLHCSLKAEQIQHSMMATNTFVSSPVKSMMHQSPEPIRNRVGESAAFILSRRTYRNVNENAFGKRSWCTTKTINCGRQINDGT</sequence>
<dbReference type="Pfam" id="PF02301">
    <property type="entry name" value="HORMA"/>
    <property type="match status" value="1"/>
</dbReference>
<protein>
    <recommendedName>
        <fullName evidence="1">HORMA domain-containing protein</fullName>
    </recommendedName>
</protein>
<dbReference type="AlphaFoldDB" id="A0A024GF26"/>
<dbReference type="InterPro" id="IPR036570">
    <property type="entry name" value="HORMA_dom_sf"/>
</dbReference>
<dbReference type="Proteomes" id="UP000053237">
    <property type="component" value="Unassembled WGS sequence"/>
</dbReference>
<reference evidence="2 3" key="1">
    <citation type="submission" date="2012-05" db="EMBL/GenBank/DDBJ databases">
        <title>Recombination and specialization in a pathogen metapopulation.</title>
        <authorList>
            <person name="Gardiner A."/>
            <person name="Kemen E."/>
            <person name="Schultz-Larsen T."/>
            <person name="MacLean D."/>
            <person name="Van Oosterhout C."/>
            <person name="Jones J.D.G."/>
        </authorList>
    </citation>
    <scope>NUCLEOTIDE SEQUENCE [LARGE SCALE GENOMIC DNA]</scope>
    <source>
        <strain evidence="2 3">Ac Nc2</strain>
    </source>
</reference>
<comment type="caution">
    <text evidence="2">The sequence shown here is derived from an EMBL/GenBank/DDBJ whole genome shotgun (WGS) entry which is preliminary data.</text>
</comment>
<evidence type="ECO:0000313" key="3">
    <source>
        <dbReference type="Proteomes" id="UP000053237"/>
    </source>
</evidence>
<name>A0A024GF26_9STRA</name>
<feature type="domain" description="HORMA" evidence="1">
    <location>
        <begin position="10"/>
        <end position="106"/>
    </location>
</feature>
<dbReference type="InParanoid" id="A0A024GF26"/>
<evidence type="ECO:0000259" key="1">
    <source>
        <dbReference type="Pfam" id="PF02301"/>
    </source>
</evidence>
<proteinExistence type="predicted"/>
<dbReference type="Gene3D" id="3.30.900.10">
    <property type="entry name" value="HORMA domain"/>
    <property type="match status" value="1"/>
</dbReference>
<dbReference type="InterPro" id="IPR003511">
    <property type="entry name" value="HORMA_dom"/>
</dbReference>
<dbReference type="SUPFAM" id="SSF56019">
    <property type="entry name" value="The spindle assembly checkpoint protein mad2"/>
    <property type="match status" value="1"/>
</dbReference>
<accession>A0A024GF26</accession>